<dbReference type="AlphaFoldDB" id="A0A0R2KPG5"/>
<reference evidence="1 2" key="1">
    <citation type="journal article" date="2015" name="Genome Announc.">
        <title>Expanding the biotechnology potential of lactobacilli through comparative genomics of 213 strains and associated genera.</title>
        <authorList>
            <person name="Sun Z."/>
            <person name="Harris H.M."/>
            <person name="McCann A."/>
            <person name="Guo C."/>
            <person name="Argimon S."/>
            <person name="Zhang W."/>
            <person name="Yang X."/>
            <person name="Jeffery I.B."/>
            <person name="Cooney J.C."/>
            <person name="Kagawa T.F."/>
            <person name="Liu W."/>
            <person name="Song Y."/>
            <person name="Salvetti E."/>
            <person name="Wrobel A."/>
            <person name="Rasinkangas P."/>
            <person name="Parkhill J."/>
            <person name="Rea M.C."/>
            <person name="O'Sullivan O."/>
            <person name="Ritari J."/>
            <person name="Douillard F.P."/>
            <person name="Paul Ross R."/>
            <person name="Yang R."/>
            <person name="Briner A.E."/>
            <person name="Felis G.E."/>
            <person name="de Vos W.M."/>
            <person name="Barrangou R."/>
            <person name="Klaenhammer T.R."/>
            <person name="Caufield P.W."/>
            <person name="Cui Y."/>
            <person name="Zhang H."/>
            <person name="O'Toole P.W."/>
        </authorList>
    </citation>
    <scope>NUCLEOTIDE SEQUENCE [LARGE SCALE GENOMIC DNA]</scope>
    <source>
        <strain evidence="1 2">DSM 22408</strain>
    </source>
</reference>
<dbReference type="Proteomes" id="UP000051500">
    <property type="component" value="Unassembled WGS sequence"/>
</dbReference>
<keyword evidence="2" id="KW-1185">Reference proteome</keyword>
<name>A0A0R2KPG5_9LACO</name>
<comment type="caution">
    <text evidence="1">The sequence shown here is derived from an EMBL/GenBank/DDBJ whole genome shotgun (WGS) entry which is preliminary data.</text>
</comment>
<evidence type="ECO:0000313" key="2">
    <source>
        <dbReference type="Proteomes" id="UP000051500"/>
    </source>
</evidence>
<dbReference type="RefSeq" id="WP_027107229.1">
    <property type="nucleotide sequence ID" value="NZ_JQBZ01000025.1"/>
</dbReference>
<dbReference type="STRING" id="1122146.IV53_GL000798"/>
<protein>
    <submittedName>
        <fullName evidence="1">Uncharacterized protein</fullName>
    </submittedName>
</protein>
<evidence type="ECO:0000313" key="1">
    <source>
        <dbReference type="EMBL" id="KRN88828.1"/>
    </source>
</evidence>
<accession>A0A0R2KPG5</accession>
<proteinExistence type="predicted"/>
<gene>
    <name evidence="1" type="ORF">IV53_GL000798</name>
</gene>
<dbReference type="EMBL" id="JQBZ01000025">
    <property type="protein sequence ID" value="KRN88828.1"/>
    <property type="molecule type" value="Genomic_DNA"/>
</dbReference>
<organism evidence="1 2">
    <name type="scientific">Ligilactobacillus ceti DSM 22408</name>
    <dbReference type="NCBI Taxonomy" id="1122146"/>
    <lineage>
        <taxon>Bacteria</taxon>
        <taxon>Bacillati</taxon>
        <taxon>Bacillota</taxon>
        <taxon>Bacilli</taxon>
        <taxon>Lactobacillales</taxon>
        <taxon>Lactobacillaceae</taxon>
        <taxon>Ligilactobacillus</taxon>
    </lineage>
</organism>
<sequence length="94" mass="11204">MINENAKRFFEDLAQEHLVVENPYFAFYDTVNTTAWDANKTYNAFMVNKLENTVAFLKLEKSDFALLKKQVQDQQDFIDYATIEYQEYDLDLEK</sequence>
<dbReference type="PATRIC" id="fig|1122146.4.peg.828"/>